<dbReference type="OrthoDB" id="7051771at2"/>
<comment type="caution">
    <text evidence="8">The sequence shown here is derived from an EMBL/GenBank/DDBJ whole genome shotgun (WGS) entry which is preliminary data.</text>
</comment>
<feature type="transmembrane region" description="Helical" evidence="6">
    <location>
        <begin position="217"/>
        <end position="237"/>
    </location>
</feature>
<keyword evidence="3 6" id="KW-0812">Transmembrane</keyword>
<keyword evidence="4 6" id="KW-1133">Transmembrane helix</keyword>
<dbReference type="InterPro" id="IPR004869">
    <property type="entry name" value="MMPL_dom"/>
</dbReference>
<evidence type="ECO:0000256" key="5">
    <source>
        <dbReference type="ARBA" id="ARBA00023136"/>
    </source>
</evidence>
<evidence type="ECO:0000256" key="3">
    <source>
        <dbReference type="ARBA" id="ARBA00022692"/>
    </source>
</evidence>
<dbReference type="AlphaFoldDB" id="A0A413RNT6"/>
<feature type="transmembrane region" description="Helical" evidence="6">
    <location>
        <begin position="37"/>
        <end position="60"/>
    </location>
</feature>
<evidence type="ECO:0000256" key="1">
    <source>
        <dbReference type="ARBA" id="ARBA00004651"/>
    </source>
</evidence>
<evidence type="ECO:0000313" key="9">
    <source>
        <dbReference type="Proteomes" id="UP000283374"/>
    </source>
</evidence>
<keyword evidence="5 6" id="KW-0472">Membrane</keyword>
<evidence type="ECO:0000313" key="8">
    <source>
        <dbReference type="EMBL" id="RHA43571.1"/>
    </source>
</evidence>
<feature type="non-terminal residue" evidence="8">
    <location>
        <position position="1"/>
    </location>
</feature>
<evidence type="ECO:0000256" key="4">
    <source>
        <dbReference type="ARBA" id="ARBA00022989"/>
    </source>
</evidence>
<reference evidence="8 9" key="1">
    <citation type="submission" date="2018-08" db="EMBL/GenBank/DDBJ databases">
        <title>Cellulomonas rhizosphaerae sp. nov., a novel actinomycete isolated from soil.</title>
        <authorList>
            <person name="Tian Y."/>
        </authorList>
    </citation>
    <scope>NUCLEOTIDE SEQUENCE [LARGE SCALE GENOMIC DNA]</scope>
    <source>
        <strain evidence="8 9">NEAU-TCZ24</strain>
    </source>
</reference>
<dbReference type="PANTHER" id="PTHR33406:SF13">
    <property type="entry name" value="MEMBRANE PROTEIN YDFJ"/>
    <property type="match status" value="1"/>
</dbReference>
<keyword evidence="9" id="KW-1185">Reference proteome</keyword>
<organism evidence="8 9">
    <name type="scientific">Cellulomonas rhizosphaerae</name>
    <dbReference type="NCBI Taxonomy" id="2293719"/>
    <lineage>
        <taxon>Bacteria</taxon>
        <taxon>Bacillati</taxon>
        <taxon>Actinomycetota</taxon>
        <taxon>Actinomycetes</taxon>
        <taxon>Micrococcales</taxon>
        <taxon>Cellulomonadaceae</taxon>
        <taxon>Cellulomonas</taxon>
    </lineage>
</organism>
<dbReference type="GO" id="GO:0005886">
    <property type="term" value="C:plasma membrane"/>
    <property type="evidence" value="ECO:0007669"/>
    <property type="project" value="UniProtKB-SubCell"/>
</dbReference>
<dbReference type="Gene3D" id="1.20.1640.10">
    <property type="entry name" value="Multidrug efflux transporter AcrB transmembrane domain"/>
    <property type="match status" value="1"/>
</dbReference>
<feature type="transmembrane region" description="Helical" evidence="6">
    <location>
        <begin position="301"/>
        <end position="319"/>
    </location>
</feature>
<gene>
    <name evidence="8" type="ORF">D1825_05615</name>
</gene>
<dbReference type="Proteomes" id="UP000283374">
    <property type="component" value="Unassembled WGS sequence"/>
</dbReference>
<feature type="transmembrane region" description="Helical" evidence="6">
    <location>
        <begin position="186"/>
        <end position="205"/>
    </location>
</feature>
<dbReference type="PANTHER" id="PTHR33406">
    <property type="entry name" value="MEMBRANE PROTEIN MJ1562-RELATED"/>
    <property type="match status" value="1"/>
</dbReference>
<feature type="domain" description="Membrane transport protein MMPL" evidence="7">
    <location>
        <begin position="131"/>
        <end position="362"/>
    </location>
</feature>
<evidence type="ECO:0000256" key="2">
    <source>
        <dbReference type="ARBA" id="ARBA00022475"/>
    </source>
</evidence>
<feature type="transmembrane region" description="Helical" evidence="6">
    <location>
        <begin position="325"/>
        <end position="346"/>
    </location>
</feature>
<comment type="subcellular location">
    <subcellularLocation>
        <location evidence="1">Cell membrane</location>
        <topology evidence="1">Multi-pass membrane protein</topology>
    </subcellularLocation>
</comment>
<feature type="transmembrane region" description="Helical" evidence="6">
    <location>
        <begin position="249"/>
        <end position="269"/>
    </location>
</feature>
<evidence type="ECO:0000259" key="7">
    <source>
        <dbReference type="Pfam" id="PF03176"/>
    </source>
</evidence>
<protein>
    <submittedName>
        <fullName evidence="8">MMPL family transporter</fullName>
    </submittedName>
</protein>
<dbReference type="SUPFAM" id="SSF82866">
    <property type="entry name" value="Multidrug efflux transporter AcrB transmembrane domain"/>
    <property type="match status" value="1"/>
</dbReference>
<evidence type="ECO:0000256" key="6">
    <source>
        <dbReference type="SAM" id="Phobius"/>
    </source>
</evidence>
<accession>A0A413RNT6</accession>
<dbReference type="Pfam" id="PF03176">
    <property type="entry name" value="MMPL"/>
    <property type="match status" value="1"/>
</dbReference>
<dbReference type="EMBL" id="QWKP01000154">
    <property type="protein sequence ID" value="RHA43571.1"/>
    <property type="molecule type" value="Genomic_DNA"/>
</dbReference>
<name>A0A413RNT6_9CELL</name>
<keyword evidence="2" id="KW-1003">Cell membrane</keyword>
<sequence length="386" mass="40663">PALLAVAGRRVVGRRPVVATSPGWARWTRHVTRHPRVYLVAVTALLLALAAPVVALRVGIPDDGALPPSRTERQAYDLVAAGFGPGHNGPLVVAVEGDESVLPGLASSIAADPGVADLDPPTVRGGIGILVVHPTTGPQDEATYATVDRLRAEVLPGALTGTDARAHIGGQAANLADVGVRVNDRLPAFVGAVLAMSFLLLMLVFRSVLVPLKAVLLNLLSIGASYGVMVMVFQWGWGADLIGLEATVPIVSFIPMFMFAILFGLSMDYEVFLLSRVREEYAATGDNEGAVVAGVAKTGRVITSAALIMVSVFLAFVLGEDAGTKMFGVGLATAILVDATLVRMVLVPATMTLLGRANWWVPRWLDRVLPRVDVDAEDRLPEPVLA</sequence>
<dbReference type="InterPro" id="IPR050545">
    <property type="entry name" value="Mycobact_MmpL"/>
</dbReference>
<proteinExistence type="predicted"/>
<dbReference type="RefSeq" id="WP_147356249.1">
    <property type="nucleotide sequence ID" value="NZ_QWKP01000154.1"/>
</dbReference>